<feature type="region of interest" description="Disordered" evidence="11">
    <location>
        <begin position="114"/>
        <end position="134"/>
    </location>
</feature>
<keyword evidence="2 10" id="KW-0808">Transferase</keyword>
<evidence type="ECO:0000256" key="3">
    <source>
        <dbReference type="ARBA" id="ARBA00022692"/>
    </source>
</evidence>
<gene>
    <name evidence="13" type="ORF">J3Q64DRAFT_1748318</name>
</gene>
<comment type="domain">
    <text evidence="10">The DHHC domain is required for palmitoyltransferase activity.</text>
</comment>
<feature type="transmembrane region" description="Helical" evidence="10">
    <location>
        <begin position="260"/>
        <end position="282"/>
    </location>
</feature>
<evidence type="ECO:0000256" key="2">
    <source>
        <dbReference type="ARBA" id="ARBA00022679"/>
    </source>
</evidence>
<feature type="compositionally biased region" description="Polar residues" evidence="11">
    <location>
        <begin position="114"/>
        <end position="125"/>
    </location>
</feature>
<dbReference type="PROSITE" id="PS50216">
    <property type="entry name" value="DHHC"/>
    <property type="match status" value="1"/>
</dbReference>
<protein>
    <recommendedName>
        <fullName evidence="10">Palmitoyltransferase</fullName>
        <ecNumber evidence="10">2.3.1.225</ecNumber>
    </recommendedName>
</protein>
<evidence type="ECO:0000256" key="4">
    <source>
        <dbReference type="ARBA" id="ARBA00022989"/>
    </source>
</evidence>
<comment type="similarity">
    <text evidence="10">Belongs to the DHHC palmitoyltransferase family.</text>
</comment>
<keyword evidence="8 10" id="KW-0012">Acyltransferase</keyword>
<evidence type="ECO:0000256" key="10">
    <source>
        <dbReference type="RuleBase" id="RU079119"/>
    </source>
</evidence>
<dbReference type="EMBL" id="JBCLYO010000013">
    <property type="protein sequence ID" value="KAL0083593.1"/>
    <property type="molecule type" value="Genomic_DNA"/>
</dbReference>
<evidence type="ECO:0000259" key="12">
    <source>
        <dbReference type="Pfam" id="PF01529"/>
    </source>
</evidence>
<comment type="catalytic activity">
    <reaction evidence="9 10">
        <text>L-cysteinyl-[protein] + hexadecanoyl-CoA = S-hexadecanoyl-L-cysteinyl-[protein] + CoA</text>
        <dbReference type="Rhea" id="RHEA:36683"/>
        <dbReference type="Rhea" id="RHEA-COMP:10131"/>
        <dbReference type="Rhea" id="RHEA-COMP:11032"/>
        <dbReference type="ChEBI" id="CHEBI:29950"/>
        <dbReference type="ChEBI" id="CHEBI:57287"/>
        <dbReference type="ChEBI" id="CHEBI:57379"/>
        <dbReference type="ChEBI" id="CHEBI:74151"/>
        <dbReference type="EC" id="2.3.1.225"/>
    </reaction>
</comment>
<reference evidence="13 14" key="1">
    <citation type="submission" date="2024-04" db="EMBL/GenBank/DDBJ databases">
        <title>Symmetric and asymmetric DNA N6-adenine methylation regulates different biological responses in Mucorales.</title>
        <authorList>
            <consortium name="Lawrence Berkeley National Laboratory"/>
            <person name="Lax C."/>
            <person name="Mondo S.J."/>
            <person name="Osorio-Concepcion M."/>
            <person name="Muszewska A."/>
            <person name="Corrochano-Luque M."/>
            <person name="Gutierrez G."/>
            <person name="Riley R."/>
            <person name="Lipzen A."/>
            <person name="Guo J."/>
            <person name="Hundley H."/>
            <person name="Amirebrahimi M."/>
            <person name="Ng V."/>
            <person name="Lorenzo-Gutierrez D."/>
            <person name="Binder U."/>
            <person name="Yang J."/>
            <person name="Song Y."/>
            <person name="Canovas D."/>
            <person name="Navarro E."/>
            <person name="Freitag M."/>
            <person name="Gabaldon T."/>
            <person name="Grigoriev I.V."/>
            <person name="Corrochano L.M."/>
            <person name="Nicolas F.E."/>
            <person name="Garre V."/>
        </authorList>
    </citation>
    <scope>NUCLEOTIDE SEQUENCE [LARGE SCALE GENOMIC DNA]</scope>
    <source>
        <strain evidence="13 14">L51</strain>
    </source>
</reference>
<comment type="caution">
    <text evidence="13">The sequence shown here is derived from an EMBL/GenBank/DDBJ whole genome shotgun (WGS) entry which is preliminary data.</text>
</comment>
<evidence type="ECO:0000256" key="5">
    <source>
        <dbReference type="ARBA" id="ARBA00023136"/>
    </source>
</evidence>
<keyword evidence="5 10" id="KW-0472">Membrane</keyword>
<dbReference type="PANTHER" id="PTHR12246">
    <property type="entry name" value="PALMITOYLTRANSFERASE ZDHHC16"/>
    <property type="match status" value="1"/>
</dbReference>
<dbReference type="Pfam" id="PF01529">
    <property type="entry name" value="DHHC"/>
    <property type="match status" value="1"/>
</dbReference>
<keyword evidence="7" id="KW-0449">Lipoprotein</keyword>
<keyword evidence="3 10" id="KW-0812">Transmembrane</keyword>
<evidence type="ECO:0000256" key="11">
    <source>
        <dbReference type="SAM" id="MobiDB-lite"/>
    </source>
</evidence>
<name>A0ABR3AVH8_PHYBL</name>
<evidence type="ECO:0000256" key="8">
    <source>
        <dbReference type="ARBA" id="ARBA00023315"/>
    </source>
</evidence>
<feature type="transmembrane region" description="Helical" evidence="10">
    <location>
        <begin position="87"/>
        <end position="110"/>
    </location>
</feature>
<evidence type="ECO:0000313" key="14">
    <source>
        <dbReference type="Proteomes" id="UP001448207"/>
    </source>
</evidence>
<accession>A0ABR3AVH8</accession>
<feature type="transmembrane region" description="Helical" evidence="10">
    <location>
        <begin position="20"/>
        <end position="37"/>
    </location>
</feature>
<dbReference type="Proteomes" id="UP001448207">
    <property type="component" value="Unassembled WGS sequence"/>
</dbReference>
<sequence>METADFLIVHHSQIIDSCPFLPFGLLGSSFAMANAGISMSSRLGATCAGIILPIVTLGLLIYTWYIYVFRVCVSLLLKNLSHSVAEAVVFIVIASLLWFFSLFSYLRVLFSQPGQPVNKRPSSPRETPPLEDTKTPLRLPIYYYSPSLYDPETLQARISDNRTPTQFPIVSISYADGNQRYCDVCHCIKPDRSHHCKDCNACILKMDHHCPWVSGCVGLGNYKFFYLFVVYTCLYSLWVAVTATPLVVDAVNHKGLGLDAQWVVLLFIAFMFGLVLLGFSFVHTTYILNNKTTIEHLSSRKQDVRVDFDGSGMNFEVVDVHHRELLYDIGKLNNWKIVMGKSPLGWPVPLYRGAREGYTFPFGPNAYKKVVGLAETQRKARIAALEAPRVEPLNMETMSGPSN</sequence>
<dbReference type="InterPro" id="IPR001594">
    <property type="entry name" value="Palmitoyltrfase_DHHC"/>
</dbReference>
<evidence type="ECO:0000256" key="7">
    <source>
        <dbReference type="ARBA" id="ARBA00023288"/>
    </source>
</evidence>
<proteinExistence type="inferred from homology"/>
<organism evidence="13 14">
    <name type="scientific">Phycomyces blakesleeanus</name>
    <dbReference type="NCBI Taxonomy" id="4837"/>
    <lineage>
        <taxon>Eukaryota</taxon>
        <taxon>Fungi</taxon>
        <taxon>Fungi incertae sedis</taxon>
        <taxon>Mucoromycota</taxon>
        <taxon>Mucoromycotina</taxon>
        <taxon>Mucoromycetes</taxon>
        <taxon>Mucorales</taxon>
        <taxon>Phycomycetaceae</taxon>
        <taxon>Phycomyces</taxon>
    </lineage>
</organism>
<dbReference type="EC" id="2.3.1.225" evidence="10"/>
<evidence type="ECO:0000256" key="6">
    <source>
        <dbReference type="ARBA" id="ARBA00023139"/>
    </source>
</evidence>
<evidence type="ECO:0000256" key="1">
    <source>
        <dbReference type="ARBA" id="ARBA00004141"/>
    </source>
</evidence>
<evidence type="ECO:0000313" key="13">
    <source>
        <dbReference type="EMBL" id="KAL0083593.1"/>
    </source>
</evidence>
<evidence type="ECO:0000256" key="9">
    <source>
        <dbReference type="ARBA" id="ARBA00048048"/>
    </source>
</evidence>
<feature type="transmembrane region" description="Helical" evidence="10">
    <location>
        <begin position="44"/>
        <end position="67"/>
    </location>
</feature>
<feature type="domain" description="Palmitoyltransferase DHHC" evidence="12">
    <location>
        <begin position="178"/>
        <end position="298"/>
    </location>
</feature>
<comment type="subcellular location">
    <subcellularLocation>
        <location evidence="1">Membrane</location>
        <topology evidence="1">Multi-pass membrane protein</topology>
    </subcellularLocation>
</comment>
<dbReference type="InterPro" id="IPR039859">
    <property type="entry name" value="PFA4/ZDH16/20/ERF2-like"/>
</dbReference>
<feature type="transmembrane region" description="Helical" evidence="10">
    <location>
        <begin position="224"/>
        <end position="248"/>
    </location>
</feature>
<keyword evidence="6" id="KW-0564">Palmitate</keyword>
<keyword evidence="4 10" id="KW-1133">Transmembrane helix</keyword>
<keyword evidence="14" id="KW-1185">Reference proteome</keyword>